<keyword evidence="1" id="KW-0812">Transmembrane</keyword>
<name>X0SQ91_9ZZZZ</name>
<sequence length="59" mass="7067">MFEILLYSGMALIIGGFCLFLYSEMKLRELDRKMFLNEQLHKAFMEAKKESEDKQLKLF</sequence>
<organism evidence="2">
    <name type="scientific">marine sediment metagenome</name>
    <dbReference type="NCBI Taxonomy" id="412755"/>
    <lineage>
        <taxon>unclassified sequences</taxon>
        <taxon>metagenomes</taxon>
        <taxon>ecological metagenomes</taxon>
    </lineage>
</organism>
<gene>
    <name evidence="2" type="ORF">S01H1_15998</name>
</gene>
<dbReference type="EMBL" id="BARS01008385">
    <property type="protein sequence ID" value="GAF78037.1"/>
    <property type="molecule type" value="Genomic_DNA"/>
</dbReference>
<proteinExistence type="predicted"/>
<evidence type="ECO:0000256" key="1">
    <source>
        <dbReference type="SAM" id="Phobius"/>
    </source>
</evidence>
<evidence type="ECO:0000313" key="2">
    <source>
        <dbReference type="EMBL" id="GAF78037.1"/>
    </source>
</evidence>
<feature type="transmembrane region" description="Helical" evidence="1">
    <location>
        <begin position="6"/>
        <end position="23"/>
    </location>
</feature>
<accession>X0SQ91</accession>
<reference evidence="2" key="1">
    <citation type="journal article" date="2014" name="Front. Microbiol.">
        <title>High frequency of phylogenetically diverse reductive dehalogenase-homologous genes in deep subseafloor sedimentary metagenomes.</title>
        <authorList>
            <person name="Kawai M."/>
            <person name="Futagami T."/>
            <person name="Toyoda A."/>
            <person name="Takaki Y."/>
            <person name="Nishi S."/>
            <person name="Hori S."/>
            <person name="Arai W."/>
            <person name="Tsubouchi T."/>
            <person name="Morono Y."/>
            <person name="Uchiyama I."/>
            <person name="Ito T."/>
            <person name="Fujiyama A."/>
            <person name="Inagaki F."/>
            <person name="Takami H."/>
        </authorList>
    </citation>
    <scope>NUCLEOTIDE SEQUENCE</scope>
    <source>
        <strain evidence="2">Expedition CK06-06</strain>
    </source>
</reference>
<keyword evidence="1" id="KW-1133">Transmembrane helix</keyword>
<dbReference type="AlphaFoldDB" id="X0SQ91"/>
<keyword evidence="1" id="KW-0472">Membrane</keyword>
<comment type="caution">
    <text evidence="2">The sequence shown here is derived from an EMBL/GenBank/DDBJ whole genome shotgun (WGS) entry which is preliminary data.</text>
</comment>
<protein>
    <submittedName>
        <fullName evidence="2">Uncharacterized protein</fullName>
    </submittedName>
</protein>